<dbReference type="InterPro" id="IPR058625">
    <property type="entry name" value="MdtA-like_BSH"/>
</dbReference>
<dbReference type="EMBL" id="FWXT01000001">
    <property type="protein sequence ID" value="SMC37581.1"/>
    <property type="molecule type" value="Genomic_DNA"/>
</dbReference>
<accession>A0A1W1YP41</accession>
<dbReference type="RefSeq" id="WP_084236292.1">
    <property type="nucleotide sequence ID" value="NZ_FWXT01000001.1"/>
</dbReference>
<name>A0A1W1YP41_9SPHI</name>
<feature type="compositionally biased region" description="Basic and acidic residues" evidence="3">
    <location>
        <begin position="31"/>
        <end position="52"/>
    </location>
</feature>
<dbReference type="AlphaFoldDB" id="A0A1W1YP41"/>
<evidence type="ECO:0000313" key="6">
    <source>
        <dbReference type="EMBL" id="SMC37581.1"/>
    </source>
</evidence>
<proteinExistence type="inferred from homology"/>
<dbReference type="Gene3D" id="2.40.30.170">
    <property type="match status" value="1"/>
</dbReference>
<dbReference type="GO" id="GO:0030313">
    <property type="term" value="C:cell envelope"/>
    <property type="evidence" value="ECO:0007669"/>
    <property type="project" value="TreeGrafter"/>
</dbReference>
<comment type="similarity">
    <text evidence="1">Belongs to the membrane fusion protein (MFP) (TC 8.A.1) family.</text>
</comment>
<feature type="domain" description="CusB-like beta-barrel" evidence="5">
    <location>
        <begin position="251"/>
        <end position="315"/>
    </location>
</feature>
<feature type="region of interest" description="Disordered" evidence="3">
    <location>
        <begin position="353"/>
        <end position="385"/>
    </location>
</feature>
<evidence type="ECO:0000313" key="7">
    <source>
        <dbReference type="Proteomes" id="UP000192756"/>
    </source>
</evidence>
<evidence type="ECO:0000259" key="5">
    <source>
        <dbReference type="Pfam" id="PF25954"/>
    </source>
</evidence>
<dbReference type="Gene3D" id="2.40.420.20">
    <property type="match status" value="1"/>
</dbReference>
<feature type="region of interest" description="Disordered" evidence="3">
    <location>
        <begin position="30"/>
        <end position="56"/>
    </location>
</feature>
<dbReference type="Pfam" id="PF25954">
    <property type="entry name" value="Beta-barrel_RND_2"/>
    <property type="match status" value="1"/>
</dbReference>
<dbReference type="PANTHER" id="PTHR30097">
    <property type="entry name" value="CATION EFFLUX SYSTEM PROTEIN CUSB"/>
    <property type="match status" value="1"/>
</dbReference>
<protein>
    <submittedName>
        <fullName evidence="6">Membrane fusion protein, cobalt-zinc-cadmium efflux system</fullName>
    </submittedName>
</protein>
<dbReference type="Gene3D" id="2.40.50.100">
    <property type="match status" value="1"/>
</dbReference>
<feature type="domain" description="Multidrug resistance protein MdtA-like barrel-sandwich hybrid" evidence="4">
    <location>
        <begin position="98"/>
        <end position="235"/>
    </location>
</feature>
<evidence type="ECO:0000256" key="3">
    <source>
        <dbReference type="SAM" id="MobiDB-lite"/>
    </source>
</evidence>
<evidence type="ECO:0000256" key="2">
    <source>
        <dbReference type="ARBA" id="ARBA00022448"/>
    </source>
</evidence>
<dbReference type="GO" id="GO:0060003">
    <property type="term" value="P:copper ion export"/>
    <property type="evidence" value="ECO:0007669"/>
    <property type="project" value="TreeGrafter"/>
</dbReference>
<reference evidence="7" key="1">
    <citation type="submission" date="2017-04" db="EMBL/GenBank/DDBJ databases">
        <authorList>
            <person name="Varghese N."/>
            <person name="Submissions S."/>
        </authorList>
    </citation>
    <scope>NUCLEOTIDE SEQUENCE [LARGE SCALE GENOMIC DNA]</scope>
    <source>
        <strain evidence="7">DSM 12126</strain>
    </source>
</reference>
<keyword evidence="2" id="KW-0813">Transport</keyword>
<evidence type="ECO:0000256" key="1">
    <source>
        <dbReference type="ARBA" id="ARBA00009477"/>
    </source>
</evidence>
<dbReference type="InterPro" id="IPR058792">
    <property type="entry name" value="Beta-barrel_RND_2"/>
</dbReference>
<gene>
    <name evidence="6" type="ORF">SAMN04488524_0055</name>
</gene>
<dbReference type="PANTHER" id="PTHR30097:SF4">
    <property type="entry name" value="SLR6042 PROTEIN"/>
    <property type="match status" value="1"/>
</dbReference>
<dbReference type="STRING" id="151894.SAMN04488524_0055"/>
<dbReference type="GO" id="GO:0016020">
    <property type="term" value="C:membrane"/>
    <property type="evidence" value="ECO:0007669"/>
    <property type="project" value="InterPro"/>
</dbReference>
<dbReference type="GO" id="GO:0015679">
    <property type="term" value="P:plasma membrane copper ion transport"/>
    <property type="evidence" value="ECO:0007669"/>
    <property type="project" value="TreeGrafter"/>
</dbReference>
<dbReference type="SUPFAM" id="SSF111369">
    <property type="entry name" value="HlyD-like secretion proteins"/>
    <property type="match status" value="1"/>
</dbReference>
<sequence length="435" mass="46913">MNALAYIKRNLTGLICAAFILGSISSCSDGGKPKSTNEEAHGHAEGHEHDEHEEGLELSQQQLDAVGIVIGNIEQKNLTAVVKSSGQLAVPPQNAAQINVLTGGIIRKISVIEGQKVKKGQVLVTIENQDLIRLQQDYLSAKGGFSYIESEYNRQQQLKAANAGTGKAHQQAEANYNAERARIKALERQLLQYGISPARISSGNITSQVPVSSPINGTIGKIVAETGSYAQPGVSIMDIVDNSKIHADLIVFEKDLSKIKVGQRVEFQLTNQKNQQIEGEIYGINKSFENDSKGVVVHAVIKKPGANLIPGMYVTGLIAVGTAMSDAVPVDAVVRSEGKEFIFVVDTDAEAAHEKEHAAEAKSETSGTHDEKHKEEDKKEEKSVHFKKVEVKTGVSELGYVQISLLQKLPADVKVVTKGAFYLQSKASGPAEHSH</sequence>
<evidence type="ECO:0000259" key="4">
    <source>
        <dbReference type="Pfam" id="PF25917"/>
    </source>
</evidence>
<dbReference type="OrthoDB" id="9814657at2"/>
<dbReference type="InterPro" id="IPR006143">
    <property type="entry name" value="RND_pump_MFP"/>
</dbReference>
<organism evidence="6 7">
    <name type="scientific">Pedobacter africanus</name>
    <dbReference type="NCBI Taxonomy" id="151894"/>
    <lineage>
        <taxon>Bacteria</taxon>
        <taxon>Pseudomonadati</taxon>
        <taxon>Bacteroidota</taxon>
        <taxon>Sphingobacteriia</taxon>
        <taxon>Sphingobacteriales</taxon>
        <taxon>Sphingobacteriaceae</taxon>
        <taxon>Pedobacter</taxon>
    </lineage>
</organism>
<dbReference type="Pfam" id="PF25917">
    <property type="entry name" value="BSH_RND"/>
    <property type="match status" value="1"/>
</dbReference>
<keyword evidence="7" id="KW-1185">Reference proteome</keyword>
<dbReference type="Proteomes" id="UP000192756">
    <property type="component" value="Unassembled WGS sequence"/>
</dbReference>
<dbReference type="GO" id="GO:0022857">
    <property type="term" value="F:transmembrane transporter activity"/>
    <property type="evidence" value="ECO:0007669"/>
    <property type="project" value="InterPro"/>
</dbReference>
<dbReference type="NCBIfam" id="TIGR01730">
    <property type="entry name" value="RND_mfp"/>
    <property type="match status" value="1"/>
</dbReference>
<dbReference type="InterPro" id="IPR051909">
    <property type="entry name" value="MFP_Cation_Efflux"/>
</dbReference>